<gene>
    <name evidence="3" type="ORF">EV675_5848</name>
</gene>
<dbReference type="RefSeq" id="WP_130362166.1">
    <property type="nucleotide sequence ID" value="NZ_SGXC01000004.1"/>
</dbReference>
<dbReference type="InterPro" id="IPR036291">
    <property type="entry name" value="NAD(P)-bd_dom_sf"/>
</dbReference>
<keyword evidence="4" id="KW-1185">Reference proteome</keyword>
<comment type="caution">
    <text evidence="3">The sequence shown here is derived from an EMBL/GenBank/DDBJ whole genome shotgun (WGS) entry which is preliminary data.</text>
</comment>
<evidence type="ECO:0000256" key="1">
    <source>
        <dbReference type="ARBA" id="ARBA00006484"/>
    </source>
</evidence>
<dbReference type="AlphaFoldDB" id="A0A4Q7N6Z6"/>
<dbReference type="Proteomes" id="UP000292445">
    <property type="component" value="Unassembled WGS sequence"/>
</dbReference>
<dbReference type="PRINTS" id="PR00081">
    <property type="entry name" value="GDHRDH"/>
</dbReference>
<evidence type="ECO:0000313" key="4">
    <source>
        <dbReference type="Proteomes" id="UP000292445"/>
    </source>
</evidence>
<dbReference type="PANTHER" id="PTHR42760:SF40">
    <property type="entry name" value="3-OXOACYL-[ACYL-CARRIER-PROTEIN] REDUCTASE, CHLOROPLASTIC"/>
    <property type="match status" value="1"/>
</dbReference>
<dbReference type="Pfam" id="PF00106">
    <property type="entry name" value="adh_short"/>
    <property type="match status" value="1"/>
</dbReference>
<dbReference type="SUPFAM" id="SSF51735">
    <property type="entry name" value="NAD(P)-binding Rossmann-fold domains"/>
    <property type="match status" value="1"/>
</dbReference>
<proteinExistence type="inferred from homology"/>
<protein>
    <submittedName>
        <fullName evidence="3">3-oxoacyl-[acyl-carrier protein] reductase</fullName>
    </submittedName>
</protein>
<dbReference type="GO" id="GO:0016616">
    <property type="term" value="F:oxidoreductase activity, acting on the CH-OH group of donors, NAD or NADP as acceptor"/>
    <property type="evidence" value="ECO:0007669"/>
    <property type="project" value="TreeGrafter"/>
</dbReference>
<dbReference type="CDD" id="cd05233">
    <property type="entry name" value="SDR_c"/>
    <property type="match status" value="1"/>
</dbReference>
<dbReference type="GO" id="GO:0030497">
    <property type="term" value="P:fatty acid elongation"/>
    <property type="evidence" value="ECO:0007669"/>
    <property type="project" value="TreeGrafter"/>
</dbReference>
<dbReference type="Gene3D" id="3.40.50.720">
    <property type="entry name" value="NAD(P)-binding Rossmann-like Domain"/>
    <property type="match status" value="1"/>
</dbReference>
<evidence type="ECO:0000256" key="2">
    <source>
        <dbReference type="RuleBase" id="RU000363"/>
    </source>
</evidence>
<accession>A0A4Q7N6Z6</accession>
<name>A0A4Q7N6Z6_9BURK</name>
<organism evidence="3 4">
    <name type="scientific">Pigmentiphaga kullae</name>
    <dbReference type="NCBI Taxonomy" id="151784"/>
    <lineage>
        <taxon>Bacteria</taxon>
        <taxon>Pseudomonadati</taxon>
        <taxon>Pseudomonadota</taxon>
        <taxon>Betaproteobacteria</taxon>
        <taxon>Burkholderiales</taxon>
        <taxon>Alcaligenaceae</taxon>
        <taxon>Pigmentiphaga</taxon>
    </lineage>
</organism>
<sequence>MTADYTASLRDRVVLVTGGTRGLGREMALALVAAGARVAITGAHASDAMHETMAQAQATAGIGRMFAIVADVTRFEHCARAVAEIRDHFGALHVLVNNAGIGMGVISDTFTTEPARFWQTDPQAWRAIIDTNINGAFNMARAAAPLMVAQGFGKIVNISTSDQTMVRRGYSPYGPSKAALEAASRIWAQDLEGTGVDVNVYLPGGAADTDFLPAGPNRKGADGSLLPASVMRRGILWLCSDASNGRSGERYVARLWNESLPAELAAEGARAPHVDKPAIM</sequence>
<dbReference type="PRINTS" id="PR00080">
    <property type="entry name" value="SDRFAMILY"/>
</dbReference>
<reference evidence="3 4" key="1">
    <citation type="submission" date="2019-02" db="EMBL/GenBank/DDBJ databases">
        <title>Genomic Encyclopedia of Type Strains, Phase IV (KMG-IV): sequencing the most valuable type-strain genomes for metagenomic binning, comparative biology and taxonomic classification.</title>
        <authorList>
            <person name="Goeker M."/>
        </authorList>
    </citation>
    <scope>NUCLEOTIDE SEQUENCE [LARGE SCALE GENOMIC DNA]</scope>
    <source>
        <strain evidence="3 4">K24</strain>
    </source>
</reference>
<dbReference type="PANTHER" id="PTHR42760">
    <property type="entry name" value="SHORT-CHAIN DEHYDROGENASES/REDUCTASES FAMILY MEMBER"/>
    <property type="match status" value="1"/>
</dbReference>
<dbReference type="EMBL" id="SGXC01000004">
    <property type="protein sequence ID" value="RZS77121.1"/>
    <property type="molecule type" value="Genomic_DNA"/>
</dbReference>
<dbReference type="OrthoDB" id="9810734at2"/>
<evidence type="ECO:0000313" key="3">
    <source>
        <dbReference type="EMBL" id="RZS77121.1"/>
    </source>
</evidence>
<dbReference type="InterPro" id="IPR002347">
    <property type="entry name" value="SDR_fam"/>
</dbReference>
<comment type="similarity">
    <text evidence="1 2">Belongs to the short-chain dehydrogenases/reductases (SDR) family.</text>
</comment>